<dbReference type="GO" id="GO:0140359">
    <property type="term" value="F:ABC-type transporter activity"/>
    <property type="evidence" value="ECO:0007669"/>
    <property type="project" value="InterPro"/>
</dbReference>
<proteinExistence type="predicted"/>
<dbReference type="CDD" id="cd18596">
    <property type="entry name" value="ABC_6TM_VMR1_D1_like"/>
    <property type="match status" value="1"/>
</dbReference>
<gene>
    <name evidence="13" type="ORF">M413DRAFT_21146</name>
</gene>
<feature type="domain" description="ABC transporter" evidence="11">
    <location>
        <begin position="1366"/>
        <end position="1603"/>
    </location>
</feature>
<comment type="subcellular location">
    <subcellularLocation>
        <location evidence="1">Membrane</location>
        <topology evidence="1">Multi-pass membrane protein</topology>
    </subcellularLocation>
</comment>
<dbReference type="SMART" id="SM00382">
    <property type="entry name" value="AAA"/>
    <property type="match status" value="2"/>
</dbReference>
<dbReference type="CDD" id="cd18604">
    <property type="entry name" value="ABC_6TM_VMR1_D2_like"/>
    <property type="match status" value="1"/>
</dbReference>
<dbReference type="PROSITE" id="PS50929">
    <property type="entry name" value="ABC_TM1F"/>
    <property type="match status" value="2"/>
</dbReference>
<evidence type="ECO:0000256" key="3">
    <source>
        <dbReference type="ARBA" id="ARBA00022692"/>
    </source>
</evidence>
<accession>A0A0C2Z6M6</accession>
<dbReference type="Pfam" id="PF00005">
    <property type="entry name" value="ABC_tran"/>
    <property type="match status" value="2"/>
</dbReference>
<dbReference type="PANTHER" id="PTHR24223">
    <property type="entry name" value="ATP-BINDING CASSETTE SUB-FAMILY C"/>
    <property type="match status" value="1"/>
</dbReference>
<dbReference type="SUPFAM" id="SSF90123">
    <property type="entry name" value="ABC transporter transmembrane region"/>
    <property type="match status" value="2"/>
</dbReference>
<feature type="transmembrane region" description="Helical" evidence="10">
    <location>
        <begin position="191"/>
        <end position="211"/>
    </location>
</feature>
<dbReference type="GO" id="GO:0016020">
    <property type="term" value="C:membrane"/>
    <property type="evidence" value="ECO:0007669"/>
    <property type="project" value="UniProtKB-SubCell"/>
</dbReference>
<dbReference type="InterPro" id="IPR050173">
    <property type="entry name" value="ABC_transporter_C-like"/>
</dbReference>
<evidence type="ECO:0000259" key="12">
    <source>
        <dbReference type="PROSITE" id="PS50929"/>
    </source>
</evidence>
<feature type="domain" description="ABC transporter" evidence="11">
    <location>
        <begin position="743"/>
        <end position="990"/>
    </location>
</feature>
<evidence type="ECO:0000259" key="11">
    <source>
        <dbReference type="PROSITE" id="PS50893"/>
    </source>
</evidence>
<dbReference type="HOGENOM" id="CLU_000604_27_6_1"/>
<feature type="transmembrane region" description="Helical" evidence="10">
    <location>
        <begin position="1046"/>
        <end position="1069"/>
    </location>
</feature>
<feature type="transmembrane region" description="Helical" evidence="10">
    <location>
        <begin position="1274"/>
        <end position="1295"/>
    </location>
</feature>
<feature type="transmembrane region" description="Helical" evidence="10">
    <location>
        <begin position="539"/>
        <end position="559"/>
    </location>
</feature>
<feature type="domain" description="ABC transmembrane type-1" evidence="12">
    <location>
        <begin position="1053"/>
        <end position="1329"/>
    </location>
</feature>
<dbReference type="Gene3D" id="3.40.50.300">
    <property type="entry name" value="P-loop containing nucleotide triphosphate hydrolases"/>
    <property type="match status" value="2"/>
</dbReference>
<dbReference type="STRING" id="686832.A0A0C2Z6M6"/>
<dbReference type="PROSITE" id="PS00211">
    <property type="entry name" value="ABC_TRANSPORTER_1"/>
    <property type="match status" value="1"/>
</dbReference>
<organism evidence="13 14">
    <name type="scientific">Hebeloma cylindrosporum</name>
    <dbReference type="NCBI Taxonomy" id="76867"/>
    <lineage>
        <taxon>Eukaryota</taxon>
        <taxon>Fungi</taxon>
        <taxon>Dikarya</taxon>
        <taxon>Basidiomycota</taxon>
        <taxon>Agaricomycotina</taxon>
        <taxon>Agaricomycetes</taxon>
        <taxon>Agaricomycetidae</taxon>
        <taxon>Agaricales</taxon>
        <taxon>Agaricineae</taxon>
        <taxon>Hymenogastraceae</taxon>
        <taxon>Hebeloma</taxon>
    </lineage>
</organism>
<evidence type="ECO:0000256" key="8">
    <source>
        <dbReference type="ARBA" id="ARBA00023136"/>
    </source>
</evidence>
<dbReference type="InterPro" id="IPR036640">
    <property type="entry name" value="ABC1_TM_sf"/>
</dbReference>
<evidence type="ECO:0000256" key="1">
    <source>
        <dbReference type="ARBA" id="ARBA00004141"/>
    </source>
</evidence>
<feature type="transmembrane region" description="Helical" evidence="10">
    <location>
        <begin position="153"/>
        <end position="171"/>
    </location>
</feature>
<keyword evidence="4" id="KW-0677">Repeat</keyword>
<evidence type="ECO:0000256" key="7">
    <source>
        <dbReference type="ARBA" id="ARBA00022989"/>
    </source>
</evidence>
<dbReference type="PROSITE" id="PS50893">
    <property type="entry name" value="ABC_TRANSPORTER_2"/>
    <property type="match status" value="2"/>
</dbReference>
<evidence type="ECO:0000313" key="14">
    <source>
        <dbReference type="Proteomes" id="UP000053424"/>
    </source>
</evidence>
<evidence type="ECO:0000256" key="5">
    <source>
        <dbReference type="ARBA" id="ARBA00022741"/>
    </source>
</evidence>
<dbReference type="EMBL" id="KN831768">
    <property type="protein sequence ID" value="KIM48832.1"/>
    <property type="molecule type" value="Genomic_DNA"/>
</dbReference>
<keyword evidence="2" id="KW-0813">Transport</keyword>
<dbReference type="InterPro" id="IPR003593">
    <property type="entry name" value="AAA+_ATPase"/>
</dbReference>
<evidence type="ECO:0000256" key="10">
    <source>
        <dbReference type="SAM" id="Phobius"/>
    </source>
</evidence>
<keyword evidence="8 10" id="KW-0472">Membrane</keyword>
<dbReference type="Gene3D" id="1.20.1560.10">
    <property type="entry name" value="ABC transporter type 1, transmembrane domain"/>
    <property type="match status" value="3"/>
</dbReference>
<dbReference type="GO" id="GO:0016887">
    <property type="term" value="F:ATP hydrolysis activity"/>
    <property type="evidence" value="ECO:0007669"/>
    <property type="project" value="InterPro"/>
</dbReference>
<dbReference type="PANTHER" id="PTHR24223:SF356">
    <property type="entry name" value="ATP-BINDING CASSETTE TRANSPORTER ABC4"/>
    <property type="match status" value="1"/>
</dbReference>
<dbReference type="FunFam" id="1.20.1560.10:FF:000013">
    <property type="entry name" value="ABC transporter C family member 2"/>
    <property type="match status" value="1"/>
</dbReference>
<feature type="transmembrane region" description="Helical" evidence="10">
    <location>
        <begin position="89"/>
        <end position="108"/>
    </location>
</feature>
<reference evidence="13 14" key="1">
    <citation type="submission" date="2014-04" db="EMBL/GenBank/DDBJ databases">
        <authorList>
            <consortium name="DOE Joint Genome Institute"/>
            <person name="Kuo A."/>
            <person name="Gay G."/>
            <person name="Dore J."/>
            <person name="Kohler A."/>
            <person name="Nagy L.G."/>
            <person name="Floudas D."/>
            <person name="Copeland A."/>
            <person name="Barry K.W."/>
            <person name="Cichocki N."/>
            <person name="Veneault-Fourrey C."/>
            <person name="LaButti K."/>
            <person name="Lindquist E.A."/>
            <person name="Lipzen A."/>
            <person name="Lundell T."/>
            <person name="Morin E."/>
            <person name="Murat C."/>
            <person name="Sun H."/>
            <person name="Tunlid A."/>
            <person name="Henrissat B."/>
            <person name="Grigoriev I.V."/>
            <person name="Hibbett D.S."/>
            <person name="Martin F."/>
            <person name="Nordberg H.P."/>
            <person name="Cantor M.N."/>
            <person name="Hua S.X."/>
        </authorList>
    </citation>
    <scope>NUCLEOTIDE SEQUENCE [LARGE SCALE GENOMIC DNA]</scope>
    <source>
        <strain evidence="14">h7</strain>
    </source>
</reference>
<feature type="transmembrane region" description="Helical" evidence="10">
    <location>
        <begin position="347"/>
        <end position="368"/>
    </location>
</feature>
<keyword evidence="3 10" id="KW-0812">Transmembrane</keyword>
<reference evidence="14" key="2">
    <citation type="submission" date="2015-01" db="EMBL/GenBank/DDBJ databases">
        <title>Evolutionary Origins and Diversification of the Mycorrhizal Mutualists.</title>
        <authorList>
            <consortium name="DOE Joint Genome Institute"/>
            <consortium name="Mycorrhizal Genomics Consortium"/>
            <person name="Kohler A."/>
            <person name="Kuo A."/>
            <person name="Nagy L.G."/>
            <person name="Floudas D."/>
            <person name="Copeland A."/>
            <person name="Barry K.W."/>
            <person name="Cichocki N."/>
            <person name="Veneault-Fourrey C."/>
            <person name="LaButti K."/>
            <person name="Lindquist E.A."/>
            <person name="Lipzen A."/>
            <person name="Lundell T."/>
            <person name="Morin E."/>
            <person name="Murat C."/>
            <person name="Riley R."/>
            <person name="Ohm R."/>
            <person name="Sun H."/>
            <person name="Tunlid A."/>
            <person name="Henrissat B."/>
            <person name="Grigoriev I.V."/>
            <person name="Hibbett D.S."/>
            <person name="Martin F."/>
        </authorList>
    </citation>
    <scope>NUCLEOTIDE SEQUENCE [LARGE SCALE GENOMIC DNA]</scope>
    <source>
        <strain evidence="14">h7</strain>
    </source>
</reference>
<feature type="region of interest" description="Disordered" evidence="9">
    <location>
        <begin position="401"/>
        <end position="475"/>
    </location>
</feature>
<keyword evidence="14" id="KW-1185">Reference proteome</keyword>
<dbReference type="Pfam" id="PF00664">
    <property type="entry name" value="ABC_membrane"/>
    <property type="match status" value="2"/>
</dbReference>
<feature type="transmembrane region" description="Helical" evidence="10">
    <location>
        <begin position="1089"/>
        <end position="1112"/>
    </location>
</feature>
<dbReference type="OrthoDB" id="6500128at2759"/>
<dbReference type="InterPro" id="IPR027417">
    <property type="entry name" value="P-loop_NTPase"/>
</dbReference>
<evidence type="ECO:0000256" key="4">
    <source>
        <dbReference type="ARBA" id="ARBA00022737"/>
    </source>
</evidence>
<evidence type="ECO:0000256" key="9">
    <source>
        <dbReference type="SAM" id="MobiDB-lite"/>
    </source>
</evidence>
<dbReference type="GO" id="GO:0005524">
    <property type="term" value="F:ATP binding"/>
    <property type="evidence" value="ECO:0007669"/>
    <property type="project" value="UniProtKB-KW"/>
</dbReference>
<feature type="transmembrane region" description="Helical" evidence="10">
    <location>
        <begin position="128"/>
        <end position="146"/>
    </location>
</feature>
<dbReference type="InterPro" id="IPR011527">
    <property type="entry name" value="ABC1_TM_dom"/>
</dbReference>
<protein>
    <recommendedName>
        <fullName evidence="15">P-loop containing nucleoside triphosphate hydrolase protein</fullName>
    </recommendedName>
</protein>
<dbReference type="SUPFAM" id="SSF52540">
    <property type="entry name" value="P-loop containing nucleoside triphosphate hydrolases"/>
    <property type="match status" value="2"/>
</dbReference>
<dbReference type="CDD" id="cd03250">
    <property type="entry name" value="ABCC_MRP_domain1"/>
    <property type="match status" value="1"/>
</dbReference>
<feature type="transmembrane region" description="Helical" evidence="10">
    <location>
        <begin position="30"/>
        <end position="47"/>
    </location>
</feature>
<feature type="transmembrane region" description="Helical" evidence="10">
    <location>
        <begin position="306"/>
        <end position="327"/>
    </location>
</feature>
<dbReference type="InterPro" id="IPR003439">
    <property type="entry name" value="ABC_transporter-like_ATP-bd"/>
</dbReference>
<feature type="transmembrane region" description="Helical" evidence="10">
    <location>
        <begin position="1190"/>
        <end position="1209"/>
    </location>
</feature>
<evidence type="ECO:0000256" key="6">
    <source>
        <dbReference type="ARBA" id="ARBA00022840"/>
    </source>
</evidence>
<evidence type="ECO:0008006" key="15">
    <source>
        <dbReference type="Google" id="ProtNLM"/>
    </source>
</evidence>
<keyword evidence="7 10" id="KW-1133">Transmembrane helix</keyword>
<name>A0A0C2Z6M6_HEBCY</name>
<feature type="compositionally biased region" description="Polar residues" evidence="9">
    <location>
        <begin position="401"/>
        <end position="422"/>
    </location>
</feature>
<evidence type="ECO:0000313" key="13">
    <source>
        <dbReference type="EMBL" id="KIM48832.1"/>
    </source>
</evidence>
<keyword evidence="6" id="KW-0067">ATP-binding</keyword>
<dbReference type="InterPro" id="IPR017871">
    <property type="entry name" value="ABC_transporter-like_CS"/>
</dbReference>
<evidence type="ECO:0000256" key="2">
    <source>
        <dbReference type="ARBA" id="ARBA00022448"/>
    </source>
</evidence>
<feature type="domain" description="ABC transmembrane type-1" evidence="12">
    <location>
        <begin position="307"/>
        <end position="689"/>
    </location>
</feature>
<dbReference type="CDD" id="cd03244">
    <property type="entry name" value="ABCC_MRP_domain2"/>
    <property type="match status" value="1"/>
</dbReference>
<dbReference type="Proteomes" id="UP000053424">
    <property type="component" value="Unassembled WGS sequence"/>
</dbReference>
<dbReference type="FunFam" id="3.40.50.300:FF:000838">
    <property type="entry name" value="ABC multidrug transporter (Eurofung)"/>
    <property type="match status" value="1"/>
</dbReference>
<keyword evidence="5" id="KW-0547">Nucleotide-binding</keyword>
<feature type="transmembrane region" description="Helical" evidence="10">
    <location>
        <begin position="1301"/>
        <end position="1322"/>
    </location>
</feature>
<sequence length="1620" mass="179463">MEGNIGLSTGNFEVFYKLPTVIKVPKDSRVLPLGVVALTVTFHILYYRIRPPKKRAPGEILVSGGNDLGSRDWSRNLSSHILHLGGNVVYGYMIAGLVGTSALFGLSVITVRDWSLRTGTPGIHCPEFPLTTTYLYASALAFVALLSKQISHLCTRYNTITLLSVFAVYAYRDLYPLATYTKQPADKEEGQILYTKLVLLCLTAVVLPLFTPRIYIPVDAKNPIPMPNPEQTASWISRITFTYIDAVILLGTKVAHLRHDQLPPLCDDDYAEYQTRAAFPHLDPFCDAKKRRHLFFGLLRHFRRDYAILGFTLFCSAVCSFAGPIGINQTLRYLETGGEDTSIHPWVWVIFLFAGPLLESMAEHWNLFTETKIRVRVQALLTQLVFEHSLRIRLKAETSDDINSGQRTPTVKNLISKPSETASAAADNASLGGETGEASTVHVEPSQSSTLVISRDESLQGTPEGSVKGKSKDIRTDETLRVPSKKQPADTQNLTGKINNLVTSDLDNIVEGINFLNLVFLVPLQITLCILFLCRILGWSAIVGLFTTIALSPAVGYLGKMVNDVQVLKMKSTDARVQSVSEAVGVLRMIKLFGWENKMSQQLDIRREEELRWLWKIKACCLSPCLNFLDCHFNSTFIPALTMLVTFATYTVIMKKELKASTIFSSMAVFGILHDQLHRISWQSTMMIEGKVSLDRISDFLQNTELLDRFASESEDSSISMPLNEPEDSQVIGFRDADFAWSIEDEDAFTALPNRQFRLHIEGELIFKQNGINLIIGPTGCGKTSVLMALLGEMHFIPSSVNSWFNLPRGDGIAYSAQESWVQNATIRENIIFGSPFDEERYQQVIHQCALKRDLELFEAGDKTEVGERGLTLSGGQKARLALARAIYSSAKVILLDDVLSALDVHTLDSQSLFPRQPCERKNDSPRRELSSCNFKPLSLMAPVPKTHNVALAGPVADFVVSIGIDGIVHTQGTGIAAAIATDPVLASEVKRDQEILELEMEEEVVPTVESALEGKLVVAEEIVEGHITLKSMKLLFLGLGGNRPIFFFAAWMIGMMISELVFTAQTWFLGTWGSQYEKHAPSEISLPFYLTVLTLIILAKFILFFGVNLYYNYRSVSASRIIHKKLVHSVLGSTLRWLDETPTARIIARCTQDMRTVDGPIPQSLYWVFSECIGMLTKLSVIIFFSPIFLFPGVAVAILGISMGNLYLKAQLSVKREMSNARSPLLAHFNAAIHGLVSIRAYEAQQSFKVESLKRINHYSRTARTSWNLNRWIGFRMDILGASFTSGLAAYLVYGKAVSAANTGLSLNMAISFCTYIFWLIRIFNELEVQSNSLERIQGYLDIDHESQPTRAGIPPASWPTSGDLRVENLSARYSQSGPIVLHGLSFHIRSGQRIGVVGRTGSGKSSLTLALLRCILTEGTVYYDGLATNTINLDALRANITIIPQTPELLSGTLRQNLDPFDQNDDGLLNDALRDSGLFSLQEEAGQARLTLDSKISGGGSNLSVGQRQIIALARAMVRASKLLILDEATSAIDYKTDAVIQTMLRSQLGSDITVITVAHRLQTIMDADKIMVLDSGKIVEFDSPKNLLKKEKGAFLAMVEGSGDKDSLLALAESKRY</sequence>